<dbReference type="GO" id="GO:0004123">
    <property type="term" value="F:cystathionine gamma-lyase activity"/>
    <property type="evidence" value="ECO:0007669"/>
    <property type="project" value="TreeGrafter"/>
</dbReference>
<dbReference type="FunFam" id="3.40.640.10:FF:000009">
    <property type="entry name" value="Cystathionine gamma-synthase homolog"/>
    <property type="match status" value="1"/>
</dbReference>
<organism evidence="10">
    <name type="scientific">Tetranychus truncatus</name>
    <dbReference type="NCBI Taxonomy" id="93132"/>
    <lineage>
        <taxon>Eukaryota</taxon>
        <taxon>Metazoa</taxon>
        <taxon>Ecdysozoa</taxon>
        <taxon>Arthropoda</taxon>
        <taxon>Chelicerata</taxon>
        <taxon>Arachnida</taxon>
        <taxon>Acari</taxon>
        <taxon>Acariformes</taxon>
        <taxon>Trombidiformes</taxon>
        <taxon>Prostigmata</taxon>
        <taxon>Eleutherengona</taxon>
        <taxon>Raphignathae</taxon>
        <taxon>Tetranychoidea</taxon>
        <taxon>Tetranychidae</taxon>
        <taxon>Tetranychus</taxon>
    </lineage>
</organism>
<evidence type="ECO:0000256" key="9">
    <source>
        <dbReference type="RuleBase" id="RU362118"/>
    </source>
</evidence>
<dbReference type="InterPro" id="IPR015424">
    <property type="entry name" value="PyrdxlP-dep_Trfase"/>
</dbReference>
<keyword evidence="10" id="KW-0456">Lyase</keyword>
<name>A0A3G5AP26_9ACAR</name>
<dbReference type="PANTHER" id="PTHR11808">
    <property type="entry name" value="TRANS-SULFURATION ENZYME FAMILY MEMBER"/>
    <property type="match status" value="1"/>
</dbReference>
<evidence type="ECO:0000256" key="5">
    <source>
        <dbReference type="ARBA" id="ARBA00022898"/>
    </source>
</evidence>
<evidence type="ECO:0000256" key="6">
    <source>
        <dbReference type="ARBA" id="ARBA00023192"/>
    </source>
</evidence>
<evidence type="ECO:0000256" key="3">
    <source>
        <dbReference type="ARBA" id="ARBA00009077"/>
    </source>
</evidence>
<proteinExistence type="evidence at transcript level"/>
<keyword evidence="6" id="KW-0028">Amino-acid biosynthesis</keyword>
<dbReference type="InterPro" id="IPR015421">
    <property type="entry name" value="PyrdxlP-dep_Trfase_major"/>
</dbReference>
<dbReference type="PANTHER" id="PTHR11808:SF15">
    <property type="entry name" value="CYSTATHIONINE GAMMA-LYASE"/>
    <property type="match status" value="1"/>
</dbReference>
<dbReference type="FunFam" id="3.90.1150.10:FF:000008">
    <property type="entry name" value="Cystathionine gamma-synthase"/>
    <property type="match status" value="1"/>
</dbReference>
<dbReference type="GO" id="GO:0030170">
    <property type="term" value="F:pyridoxal phosphate binding"/>
    <property type="evidence" value="ECO:0007669"/>
    <property type="project" value="InterPro"/>
</dbReference>
<evidence type="ECO:0000256" key="2">
    <source>
        <dbReference type="ARBA" id="ARBA00005038"/>
    </source>
</evidence>
<dbReference type="SUPFAM" id="SSF53383">
    <property type="entry name" value="PLP-dependent transferases"/>
    <property type="match status" value="1"/>
</dbReference>
<dbReference type="Pfam" id="PF01053">
    <property type="entry name" value="Cys_Met_Meta_PP"/>
    <property type="match status" value="1"/>
</dbReference>
<dbReference type="AlphaFoldDB" id="A0A3G5AP26"/>
<reference evidence="10" key="1">
    <citation type="submission" date="2018-09" db="EMBL/GenBank/DDBJ databases">
        <title>Comparative analyses of salivary proteins from the facultative symbiont-infected and uninfected Tetranychus truncatus.</title>
        <authorList>
            <person name="Zhu Y.-X."/>
            <person name="Huang H.-J."/>
            <person name="Hong X.-Y."/>
        </authorList>
    </citation>
    <scope>NUCLEOTIDE SEQUENCE</scope>
</reference>
<dbReference type="InterPro" id="IPR015422">
    <property type="entry name" value="PyrdxlP-dep_Trfase_small"/>
</dbReference>
<dbReference type="EC" id="4.4.1.1" evidence="4"/>
<keyword evidence="5 8" id="KW-0663">Pyridoxal phosphate</keyword>
<dbReference type="UniPathway" id="UPA00136">
    <property type="reaction ID" value="UER00202"/>
</dbReference>
<evidence type="ECO:0000313" key="10">
    <source>
        <dbReference type="EMBL" id="AYV89094.1"/>
    </source>
</evidence>
<comment type="cofactor">
    <cofactor evidence="1 9">
        <name>pyridoxal 5'-phosphate</name>
        <dbReference type="ChEBI" id="CHEBI:597326"/>
    </cofactor>
</comment>
<dbReference type="Gene3D" id="3.40.640.10">
    <property type="entry name" value="Type I PLP-dependent aspartate aminotransferase-like (Major domain)"/>
    <property type="match status" value="1"/>
</dbReference>
<dbReference type="InterPro" id="IPR000277">
    <property type="entry name" value="Cys/Met-Metab_PyrdxlP-dep_enz"/>
</dbReference>
<dbReference type="Gene3D" id="3.90.1150.10">
    <property type="entry name" value="Aspartate Aminotransferase, domain 1"/>
    <property type="match status" value="1"/>
</dbReference>
<evidence type="ECO:0000256" key="8">
    <source>
        <dbReference type="PIRSR" id="PIRSR001434-2"/>
    </source>
</evidence>
<feature type="modified residue" description="N6-(pyridoxal phosphate)lysine" evidence="8">
    <location>
        <position position="200"/>
    </location>
</feature>
<sequence length="385" mass="42559">MSSHQQETKAIHVGQEPEQWSHREVVPPISLATTFKQPRPGEATSYEYGRSGNPTRCCLEKCLASLENAEHGFCFSSGLASITTLTYLLKSGDHIISGDDIYGGTNRLFQKCAARMGLTTTFVDARDVKNIAKALQPNTRLIWMETPTNPTMKLADIKAIADYVKTLDNVILAVDNTFMSPYFQKPLDLGADIVLHSISKYINGHSDVIMGVIMTRREDLAERIRFFQNALGAVPSPFDCFLVNRGVKTLAVRMECHQRNGLEIAKYLESHPKVVKVYHPGLPSHPQHELHKKQCSGSSGMISFEIKGGKKEASDFVANLEIFTLAESLGGIESLIEIPSLMTHTSVPLEQRKQLGISDSLVRVSVGIESIQDLIADMDQAFAKI</sequence>
<dbReference type="GO" id="GO:0005737">
    <property type="term" value="C:cytoplasm"/>
    <property type="evidence" value="ECO:0007669"/>
    <property type="project" value="TreeGrafter"/>
</dbReference>
<dbReference type="EMBL" id="MH990547">
    <property type="protein sequence ID" value="AYV89094.1"/>
    <property type="molecule type" value="mRNA"/>
</dbReference>
<evidence type="ECO:0000256" key="1">
    <source>
        <dbReference type="ARBA" id="ARBA00001933"/>
    </source>
</evidence>
<evidence type="ECO:0000256" key="4">
    <source>
        <dbReference type="ARBA" id="ARBA00012085"/>
    </source>
</evidence>
<dbReference type="GO" id="GO:0019343">
    <property type="term" value="P:cysteine biosynthetic process via cystathionine"/>
    <property type="evidence" value="ECO:0007669"/>
    <property type="project" value="TreeGrafter"/>
</dbReference>
<keyword evidence="6" id="KW-0198">Cysteine biosynthesis</keyword>
<dbReference type="GO" id="GO:0019346">
    <property type="term" value="P:transsulfuration"/>
    <property type="evidence" value="ECO:0007669"/>
    <property type="project" value="InterPro"/>
</dbReference>
<accession>A0A3G5AP26</accession>
<protein>
    <recommendedName>
        <fullName evidence="4">cystathionine gamma-lyase</fullName>
        <ecNumber evidence="4">4.4.1.1</ecNumber>
    </recommendedName>
    <alternativeName>
        <fullName evidence="7">Gamma-cystathionase</fullName>
    </alternativeName>
</protein>
<evidence type="ECO:0000256" key="7">
    <source>
        <dbReference type="ARBA" id="ARBA00029853"/>
    </source>
</evidence>
<dbReference type="CDD" id="cd00614">
    <property type="entry name" value="CGS_like"/>
    <property type="match status" value="1"/>
</dbReference>
<comment type="similarity">
    <text evidence="3 9">Belongs to the trans-sulfuration enzymes family.</text>
</comment>
<dbReference type="PIRSF" id="PIRSF001434">
    <property type="entry name" value="CGS"/>
    <property type="match status" value="1"/>
</dbReference>
<comment type="pathway">
    <text evidence="2">Amino-acid biosynthesis; L-cysteine biosynthesis; L-cysteine from L-homocysteine and L-serine: step 2/2.</text>
</comment>